<protein>
    <submittedName>
        <fullName evidence="1">Uncharacterized protein</fullName>
    </submittedName>
</protein>
<dbReference type="Proteomes" id="UP000772434">
    <property type="component" value="Unassembled WGS sequence"/>
</dbReference>
<keyword evidence="2" id="KW-1185">Reference proteome</keyword>
<gene>
    <name evidence="1" type="ORF">BDP27DRAFT_1372771</name>
</gene>
<proteinExistence type="predicted"/>
<dbReference type="AlphaFoldDB" id="A0A9P5TXN3"/>
<accession>A0A9P5TXN3</accession>
<reference evidence="1" key="1">
    <citation type="submission" date="2020-11" db="EMBL/GenBank/DDBJ databases">
        <authorList>
            <consortium name="DOE Joint Genome Institute"/>
            <person name="Ahrendt S."/>
            <person name="Riley R."/>
            <person name="Andreopoulos W."/>
            <person name="Labutti K."/>
            <person name="Pangilinan J."/>
            <person name="Ruiz-Duenas F.J."/>
            <person name="Barrasa J.M."/>
            <person name="Sanchez-Garcia M."/>
            <person name="Camarero S."/>
            <person name="Miyauchi S."/>
            <person name="Serrano A."/>
            <person name="Linde D."/>
            <person name="Babiker R."/>
            <person name="Drula E."/>
            <person name="Ayuso-Fernandez I."/>
            <person name="Pacheco R."/>
            <person name="Padilla G."/>
            <person name="Ferreira P."/>
            <person name="Barriuso J."/>
            <person name="Kellner H."/>
            <person name="Castanera R."/>
            <person name="Alfaro M."/>
            <person name="Ramirez L."/>
            <person name="Pisabarro A.G."/>
            <person name="Kuo A."/>
            <person name="Tritt A."/>
            <person name="Lipzen A."/>
            <person name="He G."/>
            <person name="Yan M."/>
            <person name="Ng V."/>
            <person name="Cullen D."/>
            <person name="Martin F."/>
            <person name="Rosso M.-N."/>
            <person name="Henrissat B."/>
            <person name="Hibbett D."/>
            <person name="Martinez A.T."/>
            <person name="Grigoriev I.V."/>
        </authorList>
    </citation>
    <scope>NUCLEOTIDE SEQUENCE</scope>
    <source>
        <strain evidence="1">AH 40177</strain>
    </source>
</reference>
<dbReference type="EMBL" id="JADNRY010000394">
    <property type="protein sequence ID" value="KAF9058339.1"/>
    <property type="molecule type" value="Genomic_DNA"/>
</dbReference>
<sequence length="197" mass="21777">MKEAFRKFIDLIQQASGKYANWDPPHCIKVGDYGEIDCKTGKLEKVGNIYDGSCMDAAVTKLAAQYPALINPARDEYSLNSMHARRTCLSVVNASLKAQWKFGREQATLLTMHNSVSVTIPNAFLEASHKIPFLKSKDLVVEVHQCSAYVMYLSDKSEETVRLVLHANIPTNTAGAETSASWWSDSASDKLCGDEQA</sequence>
<evidence type="ECO:0000313" key="2">
    <source>
        <dbReference type="Proteomes" id="UP000772434"/>
    </source>
</evidence>
<comment type="caution">
    <text evidence="1">The sequence shown here is derived from an EMBL/GenBank/DDBJ whole genome shotgun (WGS) entry which is preliminary data.</text>
</comment>
<organism evidence="1 2">
    <name type="scientific">Rhodocollybia butyracea</name>
    <dbReference type="NCBI Taxonomy" id="206335"/>
    <lineage>
        <taxon>Eukaryota</taxon>
        <taxon>Fungi</taxon>
        <taxon>Dikarya</taxon>
        <taxon>Basidiomycota</taxon>
        <taxon>Agaricomycotina</taxon>
        <taxon>Agaricomycetes</taxon>
        <taxon>Agaricomycetidae</taxon>
        <taxon>Agaricales</taxon>
        <taxon>Marasmiineae</taxon>
        <taxon>Omphalotaceae</taxon>
        <taxon>Rhodocollybia</taxon>
    </lineage>
</organism>
<name>A0A9P5TXN3_9AGAR</name>
<evidence type="ECO:0000313" key="1">
    <source>
        <dbReference type="EMBL" id="KAF9058339.1"/>
    </source>
</evidence>
<dbReference type="OrthoDB" id="3255261at2759"/>